<dbReference type="PROSITE" id="PS50110">
    <property type="entry name" value="RESPONSE_REGULATORY"/>
    <property type="match status" value="1"/>
</dbReference>
<dbReference type="InterPro" id="IPR001789">
    <property type="entry name" value="Sig_transdc_resp-reg_receiver"/>
</dbReference>
<dbReference type="GO" id="GO:0000160">
    <property type="term" value="P:phosphorelay signal transduction system"/>
    <property type="evidence" value="ECO:0007669"/>
    <property type="project" value="InterPro"/>
</dbReference>
<evidence type="ECO:0000313" key="4">
    <source>
        <dbReference type="EMBL" id="RUS97982.1"/>
    </source>
</evidence>
<dbReference type="AlphaFoldDB" id="A0A433UVU4"/>
<dbReference type="InterPro" id="IPR050595">
    <property type="entry name" value="Bact_response_regulator"/>
</dbReference>
<feature type="modified residue" description="4-aspartylphosphate" evidence="2">
    <location>
        <position position="52"/>
    </location>
</feature>
<comment type="caution">
    <text evidence="4">The sequence shown here is derived from an EMBL/GenBank/DDBJ whole genome shotgun (WGS) entry which is preliminary data.</text>
</comment>
<dbReference type="Gene3D" id="3.40.50.2300">
    <property type="match status" value="1"/>
</dbReference>
<reference evidence="4" key="2">
    <citation type="journal article" date="2019" name="Genome Biol. Evol.">
        <title>Day and night: Metabolic profiles and evolutionary relationships of six axenic non-marine cyanobacteria.</title>
        <authorList>
            <person name="Will S.E."/>
            <person name="Henke P."/>
            <person name="Boedeker C."/>
            <person name="Huang S."/>
            <person name="Brinkmann H."/>
            <person name="Rohde M."/>
            <person name="Jarek M."/>
            <person name="Friedl T."/>
            <person name="Seufert S."/>
            <person name="Schumacher M."/>
            <person name="Overmann J."/>
            <person name="Neumann-Schaal M."/>
            <person name="Petersen J."/>
        </authorList>
    </citation>
    <scope>NUCLEOTIDE SEQUENCE [LARGE SCALE GENOMIC DNA]</scope>
    <source>
        <strain evidence="4">PCC 7102</strain>
    </source>
</reference>
<dbReference type="Proteomes" id="UP000271624">
    <property type="component" value="Unassembled WGS sequence"/>
</dbReference>
<keyword evidence="5" id="KW-1185">Reference proteome</keyword>
<dbReference type="InterPro" id="IPR011006">
    <property type="entry name" value="CheY-like_superfamily"/>
</dbReference>
<dbReference type="EMBL" id="RSCL01000030">
    <property type="protein sequence ID" value="RUS97982.1"/>
    <property type="molecule type" value="Genomic_DNA"/>
</dbReference>
<dbReference type="RefSeq" id="WP_127086240.1">
    <property type="nucleotide sequence ID" value="NZ_RSCL01000030.1"/>
</dbReference>
<dbReference type="SMART" id="SM00448">
    <property type="entry name" value="REC"/>
    <property type="match status" value="1"/>
</dbReference>
<proteinExistence type="predicted"/>
<feature type="domain" description="Response regulatory" evidence="3">
    <location>
        <begin position="3"/>
        <end position="117"/>
    </location>
</feature>
<sequence length="119" mass="13308">MNRILIAEDEERLAALMQKGFKKNGFVTAVAPDGEEALKMAVDEDFELLLLDLGLPVKDGWAVLKELRSKGEKLPIIIVTAINDECNRDIALSLGANEYVTKPFRFGDLIEKVKSYLKK</sequence>
<keyword evidence="1 2" id="KW-0597">Phosphoprotein</keyword>
<gene>
    <name evidence="4" type="ORF">DSM106972_082010</name>
</gene>
<dbReference type="SUPFAM" id="SSF52172">
    <property type="entry name" value="CheY-like"/>
    <property type="match status" value="1"/>
</dbReference>
<reference evidence="4" key="1">
    <citation type="submission" date="2018-12" db="EMBL/GenBank/DDBJ databases">
        <authorList>
            <person name="Will S."/>
            <person name="Neumann-Schaal M."/>
            <person name="Henke P."/>
        </authorList>
    </citation>
    <scope>NUCLEOTIDE SEQUENCE</scope>
    <source>
        <strain evidence="4">PCC 7102</strain>
    </source>
</reference>
<evidence type="ECO:0000256" key="2">
    <source>
        <dbReference type="PROSITE-ProRule" id="PRU00169"/>
    </source>
</evidence>
<accession>A0A433UVU4</accession>
<evidence type="ECO:0000313" key="5">
    <source>
        <dbReference type="Proteomes" id="UP000271624"/>
    </source>
</evidence>
<name>A0A433UVU4_9CYAN</name>
<evidence type="ECO:0000259" key="3">
    <source>
        <dbReference type="PROSITE" id="PS50110"/>
    </source>
</evidence>
<organism evidence="4 5">
    <name type="scientific">Dulcicalothrix desertica PCC 7102</name>
    <dbReference type="NCBI Taxonomy" id="232991"/>
    <lineage>
        <taxon>Bacteria</taxon>
        <taxon>Bacillati</taxon>
        <taxon>Cyanobacteriota</taxon>
        <taxon>Cyanophyceae</taxon>
        <taxon>Nostocales</taxon>
        <taxon>Calotrichaceae</taxon>
        <taxon>Dulcicalothrix</taxon>
    </lineage>
</organism>
<dbReference type="PANTHER" id="PTHR44591:SF3">
    <property type="entry name" value="RESPONSE REGULATORY DOMAIN-CONTAINING PROTEIN"/>
    <property type="match status" value="1"/>
</dbReference>
<evidence type="ECO:0000256" key="1">
    <source>
        <dbReference type="ARBA" id="ARBA00022553"/>
    </source>
</evidence>
<protein>
    <recommendedName>
        <fullName evidence="3">Response regulatory domain-containing protein</fullName>
    </recommendedName>
</protein>
<dbReference type="OrthoDB" id="508982at2"/>
<dbReference type="PANTHER" id="PTHR44591">
    <property type="entry name" value="STRESS RESPONSE REGULATOR PROTEIN 1"/>
    <property type="match status" value="1"/>
</dbReference>
<dbReference type="Pfam" id="PF00072">
    <property type="entry name" value="Response_reg"/>
    <property type="match status" value="1"/>
</dbReference>